<gene>
    <name evidence="2" type="ORF">AN672_30920</name>
</gene>
<organism evidence="2 3">
    <name type="scientific">Citrobacter freundii</name>
    <dbReference type="NCBI Taxonomy" id="546"/>
    <lineage>
        <taxon>Bacteria</taxon>
        <taxon>Pseudomonadati</taxon>
        <taxon>Pseudomonadota</taxon>
        <taxon>Gammaproteobacteria</taxon>
        <taxon>Enterobacterales</taxon>
        <taxon>Enterobacteriaceae</taxon>
        <taxon>Citrobacter</taxon>
        <taxon>Citrobacter freundii complex</taxon>
    </lineage>
</organism>
<feature type="non-terminal residue" evidence="2">
    <location>
        <position position="101"/>
    </location>
</feature>
<dbReference type="InterPro" id="IPR011836">
    <property type="entry name" value="YhdP"/>
</dbReference>
<dbReference type="PANTHER" id="PTHR38690">
    <property type="entry name" value="PROTEASE-RELATED"/>
    <property type="match status" value="1"/>
</dbReference>
<dbReference type="AlphaFoldDB" id="A0AA40NDR5"/>
<dbReference type="Proteomes" id="UP000050520">
    <property type="component" value="Unassembled WGS sequence"/>
</dbReference>
<dbReference type="EMBL" id="LJEB01000598">
    <property type="protein sequence ID" value="KPR40608.1"/>
    <property type="molecule type" value="Genomic_DNA"/>
</dbReference>
<dbReference type="PANTHER" id="PTHR38690:SF1">
    <property type="entry name" value="PROTEASE"/>
    <property type="match status" value="1"/>
</dbReference>
<feature type="domain" description="YhdP central" evidence="1">
    <location>
        <begin position="2"/>
        <end position="101"/>
    </location>
</feature>
<accession>A0AA40NDR5</accession>
<proteinExistence type="predicted"/>
<reference evidence="3" key="1">
    <citation type="submission" date="2015-09" db="EMBL/GenBank/DDBJ databases">
        <title>Prevalence of NDMs in South Africa.</title>
        <authorList>
            <person name="Osei Sekyere J."/>
            <person name="Govinden U."/>
            <person name="Essack S."/>
            <person name="Haldorsen B."/>
            <person name="Samuelsen O."/>
            <person name="Aasnaes B."/>
            <person name="Sundsfjord A."/>
        </authorList>
    </citation>
    <scope>NUCLEOTIDE SEQUENCE [LARGE SCALE GENOMIC DNA]</scope>
    <source>
        <strain evidence="3">ST62:944112508</strain>
    </source>
</reference>
<name>A0AA40NDR5_CITFR</name>
<sequence length="101" mass="10966">MRTPSLSLGGQQWNNLSIVSEPASNGSIVQAQGREINATLAMRNNAPWLANIKYLYYNPSAAKASPTKAPLNSTPASPFSAVDNVSFRGWPDVQLRCAECW</sequence>
<dbReference type="InterPro" id="IPR025263">
    <property type="entry name" value="YhdP_central"/>
</dbReference>
<evidence type="ECO:0000313" key="3">
    <source>
        <dbReference type="Proteomes" id="UP000050520"/>
    </source>
</evidence>
<protein>
    <recommendedName>
        <fullName evidence="1">YhdP central domain-containing protein</fullName>
    </recommendedName>
</protein>
<evidence type="ECO:0000259" key="1">
    <source>
        <dbReference type="Pfam" id="PF13116"/>
    </source>
</evidence>
<dbReference type="Pfam" id="PF13116">
    <property type="entry name" value="YhdP"/>
    <property type="match status" value="1"/>
</dbReference>
<reference evidence="2 3" key="2">
    <citation type="journal article" date="2017" name="PLoS ONE">
        <title>Genomic and phenotypic characterisation of fluoroquinolone resistance mechanisms in Enterobacteriaceae in Durban, South Africa.</title>
        <authorList>
            <person name="Osei Sekyere J."/>
            <person name="Amoako D.G."/>
        </authorList>
    </citation>
    <scope>NUCLEOTIDE SEQUENCE [LARGE SCALE GENOMIC DNA]</scope>
    <source>
        <strain evidence="2 3">ST62:944112508</strain>
    </source>
</reference>
<evidence type="ECO:0000313" key="2">
    <source>
        <dbReference type="EMBL" id="KPR40608.1"/>
    </source>
</evidence>
<comment type="caution">
    <text evidence="2">The sequence shown here is derived from an EMBL/GenBank/DDBJ whole genome shotgun (WGS) entry which is preliminary data.</text>
</comment>